<accession>A0A0C2BQN2</accession>
<sequence>MDPQKSRGDSIFNLKIEYFECGEQTPGIEYVECGEQTPGTILVDDSELPKVSVFKYFGSQISADGSTLVEAEYRANAAWVKWRQVAGVICDRIGRCH</sequence>
<dbReference type="OrthoDB" id="5852058at2759"/>
<reference evidence="1 2" key="1">
    <citation type="submission" date="2013-12" db="EMBL/GenBank/DDBJ databases">
        <title>Draft genome of the parsitic nematode Ancylostoma duodenale.</title>
        <authorList>
            <person name="Mitreva M."/>
        </authorList>
    </citation>
    <scope>NUCLEOTIDE SEQUENCE [LARGE SCALE GENOMIC DNA]</scope>
    <source>
        <strain evidence="1 2">Zhejiang</strain>
    </source>
</reference>
<evidence type="ECO:0000313" key="1">
    <source>
        <dbReference type="EMBL" id="KIH46108.1"/>
    </source>
</evidence>
<evidence type="ECO:0000313" key="2">
    <source>
        <dbReference type="Proteomes" id="UP000054047"/>
    </source>
</evidence>
<protein>
    <submittedName>
        <fullName evidence="1">Uncharacterized protein</fullName>
    </submittedName>
</protein>
<keyword evidence="2" id="KW-1185">Reference proteome</keyword>
<dbReference type="Proteomes" id="UP000054047">
    <property type="component" value="Unassembled WGS sequence"/>
</dbReference>
<gene>
    <name evidence="1" type="ORF">ANCDUO_23841</name>
</gene>
<dbReference type="EMBL" id="KN770123">
    <property type="protein sequence ID" value="KIH46108.1"/>
    <property type="molecule type" value="Genomic_DNA"/>
</dbReference>
<proteinExistence type="predicted"/>
<name>A0A0C2BQN2_9BILA</name>
<organism evidence="1 2">
    <name type="scientific">Ancylostoma duodenale</name>
    <dbReference type="NCBI Taxonomy" id="51022"/>
    <lineage>
        <taxon>Eukaryota</taxon>
        <taxon>Metazoa</taxon>
        <taxon>Ecdysozoa</taxon>
        <taxon>Nematoda</taxon>
        <taxon>Chromadorea</taxon>
        <taxon>Rhabditida</taxon>
        <taxon>Rhabditina</taxon>
        <taxon>Rhabditomorpha</taxon>
        <taxon>Strongyloidea</taxon>
        <taxon>Ancylostomatidae</taxon>
        <taxon>Ancylostomatinae</taxon>
        <taxon>Ancylostoma</taxon>
    </lineage>
</organism>
<dbReference type="AlphaFoldDB" id="A0A0C2BQN2"/>